<reference evidence="2 3" key="1">
    <citation type="submission" date="2023-10" db="EMBL/GenBank/DDBJ databases">
        <title>Development of a sustainable strategy for remediation of hydrocarbon-contaminated territories based on the waste exchange concept.</title>
        <authorList>
            <person name="Krivoruchko A."/>
        </authorList>
    </citation>
    <scope>NUCLEOTIDE SEQUENCE [LARGE SCALE GENOMIC DNA]</scope>
    <source>
        <strain evidence="2 3">IEGM 1203</strain>
    </source>
</reference>
<dbReference type="Gene3D" id="3.10.450.50">
    <property type="match status" value="1"/>
</dbReference>
<dbReference type="InterPro" id="IPR032710">
    <property type="entry name" value="NTF2-like_dom_sf"/>
</dbReference>
<protein>
    <submittedName>
        <fullName evidence="2">Nuclear transport factor 2 family protein</fullName>
    </submittedName>
</protein>
<feature type="domain" description="SnoaL-like" evidence="1">
    <location>
        <begin position="4"/>
        <end position="154"/>
    </location>
</feature>
<dbReference type="SUPFAM" id="SSF54427">
    <property type="entry name" value="NTF2-like"/>
    <property type="match status" value="1"/>
</dbReference>
<dbReference type="EMBL" id="JAWLKB010000001">
    <property type="protein sequence ID" value="MDV6265186.1"/>
    <property type="molecule type" value="Genomic_DNA"/>
</dbReference>
<name>A0ABU4BLW1_RHOGO</name>
<sequence>MTASEDILELMSLKARYFRTLDTKQWDDFRSLFADNLQFFVDEQSHESVRQLLQTSPADSPSSVISPAGSYRTPTIVGADEFVEYISRSLASAITVHQGHTPEIVVSCDGTATGIWAMYDWVEDVHRGLSLKGWGHYHEEYELDIDGRWQIKRMELTRLRVDMTSPDRGLSTPVAPWTRSTAAR</sequence>
<accession>A0ABU4BLW1</accession>
<evidence type="ECO:0000313" key="2">
    <source>
        <dbReference type="EMBL" id="MDV6265186.1"/>
    </source>
</evidence>
<comment type="caution">
    <text evidence="2">The sequence shown here is derived from an EMBL/GenBank/DDBJ whole genome shotgun (WGS) entry which is preliminary data.</text>
</comment>
<organism evidence="2 3">
    <name type="scientific">Rhodococcus globerulus</name>
    <dbReference type="NCBI Taxonomy" id="33008"/>
    <lineage>
        <taxon>Bacteria</taxon>
        <taxon>Bacillati</taxon>
        <taxon>Actinomycetota</taxon>
        <taxon>Actinomycetes</taxon>
        <taxon>Mycobacteriales</taxon>
        <taxon>Nocardiaceae</taxon>
        <taxon>Rhodococcus</taxon>
    </lineage>
</organism>
<dbReference type="Pfam" id="PF13577">
    <property type="entry name" value="SnoaL_4"/>
    <property type="match status" value="1"/>
</dbReference>
<dbReference type="Proteomes" id="UP001185927">
    <property type="component" value="Unassembled WGS sequence"/>
</dbReference>
<evidence type="ECO:0000313" key="3">
    <source>
        <dbReference type="Proteomes" id="UP001185927"/>
    </source>
</evidence>
<gene>
    <name evidence="2" type="ORF">R3Q16_01110</name>
</gene>
<dbReference type="InterPro" id="IPR037401">
    <property type="entry name" value="SnoaL-like"/>
</dbReference>
<keyword evidence="3" id="KW-1185">Reference proteome</keyword>
<evidence type="ECO:0000259" key="1">
    <source>
        <dbReference type="Pfam" id="PF13577"/>
    </source>
</evidence>
<proteinExistence type="predicted"/>